<feature type="signal peptide" evidence="5">
    <location>
        <begin position="1"/>
        <end position="23"/>
    </location>
</feature>
<dbReference type="EMBL" id="EAAA01001834">
    <property type="status" value="NOT_ANNOTATED_CDS"/>
    <property type="molecule type" value="Genomic_DNA"/>
</dbReference>
<keyword evidence="4" id="KW-0472">Membrane</keyword>
<dbReference type="Ensembl" id="ENSCINT00000027427.2">
    <property type="protein sequence ID" value="ENSCINP00000027181.2"/>
    <property type="gene ID" value="ENSCING00000015272.2"/>
</dbReference>
<feature type="domain" description="EGF-like" evidence="6">
    <location>
        <begin position="420"/>
        <end position="457"/>
    </location>
</feature>
<feature type="disulfide bond" evidence="2">
    <location>
        <begin position="361"/>
        <end position="370"/>
    </location>
</feature>
<evidence type="ECO:0000256" key="3">
    <source>
        <dbReference type="SAM" id="MobiDB-lite"/>
    </source>
</evidence>
<evidence type="ECO:0000313" key="8">
    <source>
        <dbReference type="Ensembl" id="ENSCINP00000027181.2"/>
    </source>
</evidence>
<evidence type="ECO:0000259" key="7">
    <source>
        <dbReference type="PROSITE" id="PS51034"/>
    </source>
</evidence>
<organism evidence="8 9">
    <name type="scientific">Ciona intestinalis</name>
    <name type="common">Transparent sea squirt</name>
    <name type="synonym">Ascidia intestinalis</name>
    <dbReference type="NCBI Taxonomy" id="7719"/>
    <lineage>
        <taxon>Eukaryota</taxon>
        <taxon>Metazoa</taxon>
        <taxon>Chordata</taxon>
        <taxon>Tunicata</taxon>
        <taxon>Ascidiacea</taxon>
        <taxon>Phlebobranchia</taxon>
        <taxon>Cionidae</taxon>
        <taxon>Ciona</taxon>
    </lineage>
</organism>
<dbReference type="SMART" id="SM00179">
    <property type="entry name" value="EGF_CA"/>
    <property type="match status" value="3"/>
</dbReference>
<dbReference type="PROSITE" id="PS00022">
    <property type="entry name" value="EGF_1"/>
    <property type="match status" value="4"/>
</dbReference>
<dbReference type="GeneTree" id="ENSGT00530000064717"/>
<dbReference type="OMA" id="WFGHHCE"/>
<dbReference type="InterPro" id="IPR000152">
    <property type="entry name" value="EGF-type_Asp/Asn_hydroxyl_site"/>
</dbReference>
<dbReference type="Gene3D" id="2.10.25.10">
    <property type="entry name" value="Laminin"/>
    <property type="match status" value="4"/>
</dbReference>
<keyword evidence="4" id="KW-1133">Transmembrane helix</keyword>
<dbReference type="SUPFAM" id="SSF57196">
    <property type="entry name" value="EGF/Laminin"/>
    <property type="match status" value="4"/>
</dbReference>
<reference evidence="8" key="3">
    <citation type="submission" date="2025-08" db="UniProtKB">
        <authorList>
            <consortium name="Ensembl"/>
        </authorList>
    </citation>
    <scope>IDENTIFICATION</scope>
</reference>
<dbReference type="PROSITE" id="PS51034">
    <property type="entry name" value="ZP_2"/>
    <property type="match status" value="1"/>
</dbReference>
<evidence type="ECO:0000256" key="2">
    <source>
        <dbReference type="PROSITE-ProRule" id="PRU00076"/>
    </source>
</evidence>
<gene>
    <name evidence="8" type="primary">LOC100101826</name>
</gene>
<dbReference type="InterPro" id="IPR000742">
    <property type="entry name" value="EGF"/>
</dbReference>
<keyword evidence="5" id="KW-0732">Signal</keyword>
<feature type="chain" id="PRO_5003342840" description="Transmembrane protein Vc569" evidence="5">
    <location>
        <begin position="24"/>
        <end position="894"/>
    </location>
</feature>
<dbReference type="PANTHER" id="PTHR24033:SF193">
    <property type="entry name" value="NETRIN-G1-RELATED"/>
    <property type="match status" value="1"/>
</dbReference>
<feature type="compositionally biased region" description="Gly residues" evidence="3">
    <location>
        <begin position="252"/>
        <end position="294"/>
    </location>
</feature>
<reference evidence="9" key="1">
    <citation type="journal article" date="2002" name="Science">
        <title>The draft genome of Ciona intestinalis: insights into chordate and vertebrate origins.</title>
        <authorList>
            <person name="Dehal P."/>
            <person name="Satou Y."/>
            <person name="Campbell R.K."/>
            <person name="Chapman J."/>
            <person name="Degnan B."/>
            <person name="De Tomaso A."/>
            <person name="Davidson B."/>
            <person name="Di Gregorio A."/>
            <person name="Gelpke M."/>
            <person name="Goodstein D.M."/>
            <person name="Harafuji N."/>
            <person name="Hastings K.E."/>
            <person name="Ho I."/>
            <person name="Hotta K."/>
            <person name="Huang W."/>
            <person name="Kawashima T."/>
            <person name="Lemaire P."/>
            <person name="Martinez D."/>
            <person name="Meinertzhagen I.A."/>
            <person name="Necula S."/>
            <person name="Nonaka M."/>
            <person name="Putnam N."/>
            <person name="Rash S."/>
            <person name="Saiga H."/>
            <person name="Satake M."/>
            <person name="Terry A."/>
            <person name="Yamada L."/>
            <person name="Wang H.G."/>
            <person name="Awazu S."/>
            <person name="Azumi K."/>
            <person name="Boore J."/>
            <person name="Branno M."/>
            <person name="Chin-Bow S."/>
            <person name="DeSantis R."/>
            <person name="Doyle S."/>
            <person name="Francino P."/>
            <person name="Keys D.N."/>
            <person name="Haga S."/>
            <person name="Hayashi H."/>
            <person name="Hino K."/>
            <person name="Imai K.S."/>
            <person name="Inaba K."/>
            <person name="Kano S."/>
            <person name="Kobayashi K."/>
            <person name="Kobayashi M."/>
            <person name="Lee B.I."/>
            <person name="Makabe K.W."/>
            <person name="Manohar C."/>
            <person name="Matassi G."/>
            <person name="Medina M."/>
            <person name="Mochizuki Y."/>
            <person name="Mount S."/>
            <person name="Morishita T."/>
            <person name="Miura S."/>
            <person name="Nakayama A."/>
            <person name="Nishizaka S."/>
            <person name="Nomoto H."/>
            <person name="Ohta F."/>
            <person name="Oishi K."/>
            <person name="Rigoutsos I."/>
            <person name="Sano M."/>
            <person name="Sasaki A."/>
            <person name="Sasakura Y."/>
            <person name="Shoguchi E."/>
            <person name="Shin-i T."/>
            <person name="Spagnuolo A."/>
            <person name="Stainier D."/>
            <person name="Suzuki M.M."/>
            <person name="Tassy O."/>
            <person name="Takatori N."/>
            <person name="Tokuoka M."/>
            <person name="Yagi K."/>
            <person name="Yoshizaki F."/>
            <person name="Wada S."/>
            <person name="Zhang C."/>
            <person name="Hyatt P.D."/>
            <person name="Larimer F."/>
            <person name="Detter C."/>
            <person name="Doggett N."/>
            <person name="Glavina T."/>
            <person name="Hawkins T."/>
            <person name="Richardson P."/>
            <person name="Lucas S."/>
            <person name="Kohara Y."/>
            <person name="Levine M."/>
            <person name="Satoh N."/>
            <person name="Rokhsar D.S."/>
        </authorList>
    </citation>
    <scope>NUCLEOTIDE SEQUENCE [LARGE SCALE GENOMIC DNA]</scope>
</reference>
<feature type="domain" description="EGF-like" evidence="6">
    <location>
        <begin position="55"/>
        <end position="91"/>
    </location>
</feature>
<feature type="domain" description="EGF-like" evidence="6">
    <location>
        <begin position="336"/>
        <end position="371"/>
    </location>
</feature>
<evidence type="ECO:0008006" key="10">
    <source>
        <dbReference type="Google" id="ProtNLM"/>
    </source>
</evidence>
<protein>
    <recommendedName>
        <fullName evidence="10">Transmembrane protein Vc569</fullName>
    </recommendedName>
</protein>
<feature type="region of interest" description="Disordered" evidence="3">
    <location>
        <begin position="237"/>
        <end position="311"/>
    </location>
</feature>
<feature type="domain" description="ZP" evidence="7">
    <location>
        <begin position="510"/>
        <end position="783"/>
    </location>
</feature>
<comment type="caution">
    <text evidence="2">Lacks conserved residue(s) required for the propagation of feature annotation.</text>
</comment>
<feature type="compositionally biased region" description="Basic and acidic residues" evidence="3">
    <location>
        <begin position="295"/>
        <end position="311"/>
    </location>
</feature>
<feature type="disulfide bond" evidence="2">
    <location>
        <begin position="222"/>
        <end position="231"/>
    </location>
</feature>
<dbReference type="GO" id="GO:0005509">
    <property type="term" value="F:calcium ion binding"/>
    <property type="evidence" value="ECO:0007669"/>
    <property type="project" value="InterPro"/>
</dbReference>
<dbReference type="PROSITE" id="PS01186">
    <property type="entry name" value="EGF_2"/>
    <property type="match status" value="4"/>
</dbReference>
<keyword evidence="4" id="KW-0812">Transmembrane</keyword>
<evidence type="ECO:0000256" key="1">
    <source>
        <dbReference type="ARBA" id="ARBA00023157"/>
    </source>
</evidence>
<name>F6TYE2_CIOIN</name>
<dbReference type="Pfam" id="PF00008">
    <property type="entry name" value="EGF"/>
    <property type="match status" value="1"/>
</dbReference>
<dbReference type="Gene3D" id="2.60.40.3210">
    <property type="entry name" value="Zona pellucida, ZP-N domain"/>
    <property type="match status" value="1"/>
</dbReference>
<feature type="disulfide bond" evidence="2">
    <location>
        <begin position="340"/>
        <end position="350"/>
    </location>
</feature>
<sequence length="894" mass="98422">MDLFCFCLWFSLVCFSFSGLAVAQSGRMFRSSCAMCAENEQCVQEPDGSVICLPEDFQCPSELCSDNGDCFPEGHEIRCECYPGWSGEFCEVNIEYLEHELPCGDCEPPCMPHEECIRRNGEAHCVERDIGCPGCEHGECLMVEGVRLICVCYEGWFGHHCEMNRNLIAHDCDPPCENGKKCVFNERSESDCVIFDEEDCSNELCSSHGVCDLTHLYPRCDCDEGWFGHHCERSKDNDDGHDGDGHKNNGDGHNGNGDGHNGNGDGHNGNGDGHNGNGDGHNGNGDGHNGNGDGHNGDGHNGNEGDNECHPPCEPPSRCVRGRGRRERGAPQCMQPPRGCESESCVNGRCMDTRYGFKCQCDEGWFGRRCEMQDTDESSGYPDKEKECHPPCRGHKRCMKIGSGPARCIKTGRSVEAVPQPTSCLQLPCKNEATCVSDLVTGFRCKCTNDYTGTLCDKPIPYSNTSVCYTKPCKNDCVCIPSLTHEMGYICRGGNGFIGKNCTIAIPILNCNKNEIQISISQQFYLEFDAKLRNSYMYISASISEQHDSNNICQGTLVNGSYIFKLNLPFNDCGTKQTYNTDLVSFTNKIWINRHLSGNFDMPVPVIQFTCIYSSEYSVVMSLQPVVNVSMQNITEYGNFEAVVNICRIKSCPSACPTQHSLNDGAAYTVGDQVHLSVSTTNITKAFIRNQTTITVKEMYLSCSRYQDSGSAIQLIHQGCSVGSGISMSVTTGNTNNSTVPACVSFQLPISSSSNCRTIFIHIRLLLCSNEQLQECSSGSGIMKCPSRRKRSINDAELDAVVGPISVIPGEQGGDILEVWEGDRFAPLGDVWSRNSRLYGVLDQSDPTEFGLQTEYVWFVVGIVSLSLFVVALLVAIIWRLCRRRCATANITPK</sequence>
<dbReference type="InterPro" id="IPR051830">
    <property type="entry name" value="NOTCH_homolog"/>
</dbReference>
<dbReference type="SMART" id="SM00241">
    <property type="entry name" value="ZP"/>
    <property type="match status" value="1"/>
</dbReference>
<dbReference type="InterPro" id="IPR001881">
    <property type="entry name" value="EGF-like_Ca-bd_dom"/>
</dbReference>
<evidence type="ECO:0000259" key="6">
    <source>
        <dbReference type="PROSITE" id="PS50026"/>
    </source>
</evidence>
<evidence type="ECO:0000256" key="5">
    <source>
        <dbReference type="SAM" id="SignalP"/>
    </source>
</evidence>
<reference evidence="8" key="2">
    <citation type="journal article" date="2008" name="Genome Biol.">
        <title>Improved genome assembly and evidence-based global gene model set for the chordate Ciona intestinalis: new insight into intron and operon populations.</title>
        <authorList>
            <person name="Satou Y."/>
            <person name="Mineta K."/>
            <person name="Ogasawara M."/>
            <person name="Sasakura Y."/>
            <person name="Shoguchi E."/>
            <person name="Ueno K."/>
            <person name="Yamada L."/>
            <person name="Matsumoto J."/>
            <person name="Wasserscheid J."/>
            <person name="Dewar K."/>
            <person name="Wiley G.B."/>
            <person name="Macmil S.L."/>
            <person name="Roe B.A."/>
            <person name="Zeller R.W."/>
            <person name="Hastings K.E."/>
            <person name="Lemaire P."/>
            <person name="Lindquist E."/>
            <person name="Endo T."/>
            <person name="Hotta K."/>
            <person name="Inaba K."/>
        </authorList>
    </citation>
    <scope>NUCLEOTIDE SEQUENCE [LARGE SCALE GENOMIC DNA]</scope>
    <source>
        <strain evidence="8">wild type</strain>
    </source>
</reference>
<dbReference type="Proteomes" id="UP000008144">
    <property type="component" value="Chromosome 3"/>
</dbReference>
<feature type="disulfide bond" evidence="2">
    <location>
        <begin position="447"/>
        <end position="456"/>
    </location>
</feature>
<proteinExistence type="predicted"/>
<dbReference type="HOGENOM" id="CLU_330555_0_0_1"/>
<evidence type="ECO:0000313" key="9">
    <source>
        <dbReference type="Proteomes" id="UP000008144"/>
    </source>
</evidence>
<dbReference type="InParanoid" id="F6TYE2"/>
<dbReference type="PROSITE" id="PS50026">
    <property type="entry name" value="EGF_3"/>
    <property type="match status" value="4"/>
</dbReference>
<dbReference type="PROSITE" id="PS00010">
    <property type="entry name" value="ASX_HYDROXYL"/>
    <property type="match status" value="1"/>
</dbReference>
<keyword evidence="1 2" id="KW-1015">Disulfide bond</keyword>
<keyword evidence="2" id="KW-0245">EGF-like domain</keyword>
<evidence type="ECO:0000256" key="4">
    <source>
        <dbReference type="SAM" id="Phobius"/>
    </source>
</evidence>
<feature type="compositionally biased region" description="Basic and acidic residues" evidence="3">
    <location>
        <begin position="237"/>
        <end position="250"/>
    </location>
</feature>
<feature type="transmembrane region" description="Helical" evidence="4">
    <location>
        <begin position="856"/>
        <end position="879"/>
    </location>
</feature>
<dbReference type="SMART" id="SM00181">
    <property type="entry name" value="EGF"/>
    <property type="match status" value="6"/>
</dbReference>
<accession>F6TYE2</accession>
<feature type="disulfide bond" evidence="2">
    <location>
        <begin position="81"/>
        <end position="90"/>
    </location>
</feature>
<reference evidence="8" key="4">
    <citation type="submission" date="2025-09" db="UniProtKB">
        <authorList>
            <consortium name="Ensembl"/>
        </authorList>
    </citation>
    <scope>IDENTIFICATION</scope>
</reference>
<dbReference type="InterPro" id="IPR001507">
    <property type="entry name" value="ZP_dom"/>
</dbReference>
<feature type="domain" description="EGF-like" evidence="6">
    <location>
        <begin position="196"/>
        <end position="232"/>
    </location>
</feature>
<dbReference type="AlphaFoldDB" id="F6TYE2"/>
<dbReference type="PANTHER" id="PTHR24033">
    <property type="entry name" value="EGF-LIKE DOMAIN-CONTAINING PROTEIN"/>
    <property type="match status" value="1"/>
</dbReference>
<dbReference type="STRING" id="7719.ENSCINP00000027181"/>
<keyword evidence="9" id="KW-1185">Reference proteome</keyword>